<name>A0A0S3RME9_PHAAN</name>
<dbReference type="Proteomes" id="UP000291084">
    <property type="component" value="Chromosome 3"/>
</dbReference>
<dbReference type="EMBL" id="AP015036">
    <property type="protein sequence ID" value="BAT81773.1"/>
    <property type="molecule type" value="Genomic_DNA"/>
</dbReference>
<feature type="region of interest" description="Disordered" evidence="1">
    <location>
        <begin position="106"/>
        <end position="129"/>
    </location>
</feature>
<accession>A0A0S3RME9</accession>
<evidence type="ECO:0000313" key="2">
    <source>
        <dbReference type="EMBL" id="BAT81773.1"/>
    </source>
</evidence>
<gene>
    <name evidence="2" type="primary">Vigan.03G163000</name>
    <name evidence="2" type="ORF">VIGAN_03163000</name>
</gene>
<keyword evidence="3" id="KW-1185">Reference proteome</keyword>
<feature type="compositionally biased region" description="Polar residues" evidence="1">
    <location>
        <begin position="108"/>
        <end position="117"/>
    </location>
</feature>
<proteinExistence type="predicted"/>
<protein>
    <submittedName>
        <fullName evidence="2">Uncharacterized protein</fullName>
    </submittedName>
</protein>
<evidence type="ECO:0000256" key="1">
    <source>
        <dbReference type="SAM" id="MobiDB-lite"/>
    </source>
</evidence>
<sequence>MVDNDVPWKEILQHIAVYTKPEEEVSTKKRRRDDNAKKYKAVKKLTAFPISRPAAREEAFRHLEEAAGPAKEMQQPVQPSPSPAAPPFFSHTVAWTWRCTHRREDNQASKVGQQLTSKELEWCHGPGRR</sequence>
<reference evidence="2 3" key="1">
    <citation type="journal article" date="2015" name="Sci. Rep.">
        <title>The power of single molecule real-time sequencing technology in the de novo assembly of a eukaryotic genome.</title>
        <authorList>
            <person name="Sakai H."/>
            <person name="Naito K."/>
            <person name="Ogiso-Tanaka E."/>
            <person name="Takahashi Y."/>
            <person name="Iseki K."/>
            <person name="Muto C."/>
            <person name="Satou K."/>
            <person name="Teruya K."/>
            <person name="Shiroma A."/>
            <person name="Shimoji M."/>
            <person name="Hirano T."/>
            <person name="Itoh T."/>
            <person name="Kaga A."/>
            <person name="Tomooka N."/>
        </authorList>
    </citation>
    <scope>NUCLEOTIDE SEQUENCE [LARGE SCALE GENOMIC DNA]</scope>
    <source>
        <strain evidence="3">cv. Shumari</strain>
    </source>
</reference>
<organism evidence="2 3">
    <name type="scientific">Vigna angularis var. angularis</name>
    <dbReference type="NCBI Taxonomy" id="157739"/>
    <lineage>
        <taxon>Eukaryota</taxon>
        <taxon>Viridiplantae</taxon>
        <taxon>Streptophyta</taxon>
        <taxon>Embryophyta</taxon>
        <taxon>Tracheophyta</taxon>
        <taxon>Spermatophyta</taxon>
        <taxon>Magnoliopsida</taxon>
        <taxon>eudicotyledons</taxon>
        <taxon>Gunneridae</taxon>
        <taxon>Pentapetalae</taxon>
        <taxon>rosids</taxon>
        <taxon>fabids</taxon>
        <taxon>Fabales</taxon>
        <taxon>Fabaceae</taxon>
        <taxon>Papilionoideae</taxon>
        <taxon>50 kb inversion clade</taxon>
        <taxon>NPAAA clade</taxon>
        <taxon>indigoferoid/millettioid clade</taxon>
        <taxon>Phaseoleae</taxon>
        <taxon>Vigna</taxon>
    </lineage>
</organism>
<evidence type="ECO:0000313" key="3">
    <source>
        <dbReference type="Proteomes" id="UP000291084"/>
    </source>
</evidence>
<feature type="region of interest" description="Disordered" evidence="1">
    <location>
        <begin position="67"/>
        <end position="86"/>
    </location>
</feature>
<dbReference type="AlphaFoldDB" id="A0A0S3RME9"/>